<dbReference type="GeneID" id="56034458"/>
<dbReference type="Proteomes" id="UP000509241">
    <property type="component" value="Chromosome"/>
</dbReference>
<dbReference type="RefSeq" id="WP_179261923.1">
    <property type="nucleotide sequence ID" value="NZ_CP058601.1"/>
</dbReference>
<feature type="domain" description="Halobacterial output" evidence="1">
    <location>
        <begin position="26"/>
        <end position="97"/>
    </location>
</feature>
<name>A0A7D5KLG8_9EURY</name>
<proteinExistence type="predicted"/>
<dbReference type="KEGG" id="haly:HYG82_14165"/>
<dbReference type="AlphaFoldDB" id="A0A7D5KLG8"/>
<keyword evidence="3" id="KW-1185">Reference proteome</keyword>
<dbReference type="EMBL" id="CP058601">
    <property type="protein sequence ID" value="QLG49918.1"/>
    <property type="molecule type" value="Genomic_DNA"/>
</dbReference>
<dbReference type="OrthoDB" id="327217at2157"/>
<evidence type="ECO:0000313" key="2">
    <source>
        <dbReference type="EMBL" id="QLG49918.1"/>
    </source>
</evidence>
<dbReference type="Pfam" id="PF18545">
    <property type="entry name" value="HalOD1"/>
    <property type="match status" value="1"/>
</dbReference>
<accession>A0A7D5KLG8</accession>
<organism evidence="2 3">
    <name type="scientific">Natrinema halophilum</name>
    <dbReference type="NCBI Taxonomy" id="1699371"/>
    <lineage>
        <taxon>Archaea</taxon>
        <taxon>Methanobacteriati</taxon>
        <taxon>Methanobacteriota</taxon>
        <taxon>Stenosarchaea group</taxon>
        <taxon>Halobacteria</taxon>
        <taxon>Halobacteriales</taxon>
        <taxon>Natrialbaceae</taxon>
        <taxon>Natrinema</taxon>
    </lineage>
</organism>
<evidence type="ECO:0000313" key="3">
    <source>
        <dbReference type="Proteomes" id="UP000509241"/>
    </source>
</evidence>
<protein>
    <recommendedName>
        <fullName evidence="1">Halobacterial output domain-containing protein</fullName>
    </recommendedName>
</protein>
<gene>
    <name evidence="2" type="ORF">HYG82_14165</name>
</gene>
<sequence>MPSTNDSTDETESQPVRCIATFDPADERASEAVVTAVAAVLGEDPGNLRPLYEHVDPDALDSLIENAQLTDSGTHQVWFPYEGVDVGVRSGGEIRVRDATVDRSR</sequence>
<dbReference type="InterPro" id="IPR040624">
    <property type="entry name" value="HalOD1"/>
</dbReference>
<evidence type="ECO:0000259" key="1">
    <source>
        <dbReference type="Pfam" id="PF18545"/>
    </source>
</evidence>
<reference evidence="2 3" key="1">
    <citation type="submission" date="2020-07" db="EMBL/GenBank/DDBJ databases">
        <authorList>
            <person name="Cui H."/>
        </authorList>
    </citation>
    <scope>NUCLEOTIDE SEQUENCE [LARGE SCALE GENOMIC DNA]</scope>
    <source>
        <strain evidence="2 3">YPL8</strain>
    </source>
</reference>